<name>A0A7H5AAV2_9ENTR</name>
<protein>
    <submittedName>
        <fullName evidence="1">Uncharacterized protein</fullName>
    </submittedName>
</protein>
<comment type="caution">
    <text evidence="1">The sequence shown here is derived from an EMBL/GenBank/DDBJ whole genome shotgun (WGS) entry which is preliminary data.</text>
</comment>
<gene>
    <name evidence="1" type="ORF">L373_02296</name>
</gene>
<evidence type="ECO:0000313" key="2">
    <source>
        <dbReference type="Proteomes" id="UP000020202"/>
    </source>
</evidence>
<sequence length="100" mass="11412">MLSKHADSLVGDYITFGAFFFLPQHNGKTQSCPEAKASSAAKNHTRRRRKIHYLSVYITFYDYWMLRHFAYQCAGKVIHDALKGSGEEVPGMETQVVLNK</sequence>
<organism evidence="1 2">
    <name type="scientific">Klebsiella michiganensis</name>
    <dbReference type="NCBI Taxonomy" id="1134687"/>
    <lineage>
        <taxon>Bacteria</taxon>
        <taxon>Pseudomonadati</taxon>
        <taxon>Pseudomonadota</taxon>
        <taxon>Gammaproteobacteria</taxon>
        <taxon>Enterobacterales</taxon>
        <taxon>Enterobacteriaceae</taxon>
        <taxon>Klebsiella/Raoultella group</taxon>
        <taxon>Klebsiella</taxon>
    </lineage>
</organism>
<dbReference type="EMBL" id="JCNZ01000008">
    <property type="protein sequence ID" value="EWF89793.1"/>
    <property type="molecule type" value="Genomic_DNA"/>
</dbReference>
<dbReference type="AlphaFoldDB" id="A0A7H5AAV2"/>
<reference evidence="1 2" key="1">
    <citation type="submission" date="2014-01" db="EMBL/GenBank/DDBJ databases">
        <title>The Genome Sequence of Klebsiella oxytoca MGH 27.</title>
        <authorList>
            <consortium name="The Broad Institute Genomics Platform"/>
            <consortium name="The Broad Institute Genome Sequencing Center for Infectious Disease"/>
            <person name="Murphy C."/>
            <person name="Cosimi L."/>
            <person name="Cerqueira G."/>
            <person name="Feldgarden M."/>
            <person name="Earl A."/>
            <person name="Hung D."/>
            <person name="Onderdonk A.B."/>
            <person name="Ferraro M.J."/>
            <person name="Hooper D."/>
            <person name="Dekker J."/>
            <person name="O'Brien T."/>
            <person name="Huang S."/>
            <person name="Quan V."/>
            <person name="Ernst C."/>
            <person name="Delaney M."/>
            <person name="DuBois A."/>
            <person name="Kim D.S."/>
            <person name="Young S.K."/>
            <person name="Zeng Q."/>
            <person name="Gargeya S."/>
            <person name="Fitzgerald M."/>
            <person name="Abouelleil A."/>
            <person name="Alvarado L."/>
            <person name="Berlin A.M."/>
            <person name="Chapman S.B."/>
            <person name="Gainer-Dewar J."/>
            <person name="Goldberg J."/>
            <person name="Gnerre S."/>
            <person name="Griggs A."/>
            <person name="Gujja S."/>
            <person name="Hansen M."/>
            <person name="Howarth C."/>
            <person name="Imamovic A."/>
            <person name="Ireland A."/>
            <person name="Larimer J."/>
            <person name="McCowan C."/>
            <person name="Murphy C."/>
            <person name="Pearson M."/>
            <person name="Poon T.W."/>
            <person name="Priest M."/>
            <person name="Roberts A."/>
            <person name="Saif S."/>
            <person name="Shea T."/>
            <person name="Sykes S."/>
            <person name="Wortman J."/>
            <person name="Nusbaum C."/>
            <person name="Birren B."/>
        </authorList>
    </citation>
    <scope>NUCLEOTIDE SEQUENCE [LARGE SCALE GENOMIC DNA]</scope>
    <source>
        <strain evidence="1 2">MGH 27</strain>
    </source>
</reference>
<proteinExistence type="predicted"/>
<accession>A0A7H5AAV2</accession>
<evidence type="ECO:0000313" key="1">
    <source>
        <dbReference type="EMBL" id="EWF89793.1"/>
    </source>
</evidence>
<dbReference type="Proteomes" id="UP000020202">
    <property type="component" value="Unassembled WGS sequence"/>
</dbReference>